<accession>A0A974WDW0</accession>
<dbReference type="InterPro" id="IPR025992">
    <property type="entry name" value="Haem-bd"/>
</dbReference>
<evidence type="ECO:0000313" key="2">
    <source>
        <dbReference type="EMBL" id="QSE95880.1"/>
    </source>
</evidence>
<dbReference type="RefSeq" id="WP_205720393.1">
    <property type="nucleotide sequence ID" value="NZ_CP070608.1"/>
</dbReference>
<evidence type="ECO:0000313" key="3">
    <source>
        <dbReference type="Proteomes" id="UP000662783"/>
    </source>
</evidence>
<organism evidence="2 3">
    <name type="scientific">Fulvivirga lutea</name>
    <dbReference type="NCBI Taxonomy" id="2810512"/>
    <lineage>
        <taxon>Bacteria</taxon>
        <taxon>Pseudomonadati</taxon>
        <taxon>Bacteroidota</taxon>
        <taxon>Cytophagia</taxon>
        <taxon>Cytophagales</taxon>
        <taxon>Fulvivirgaceae</taxon>
        <taxon>Fulvivirga</taxon>
    </lineage>
</organism>
<dbReference type="Proteomes" id="UP000662783">
    <property type="component" value="Chromosome"/>
</dbReference>
<dbReference type="KEGG" id="fuv:JR347_09630"/>
<protein>
    <submittedName>
        <fullName evidence="2">Heme-binding domain-containing protein</fullName>
    </submittedName>
</protein>
<dbReference type="AlphaFoldDB" id="A0A974WDW0"/>
<feature type="domain" description="Haem-binding" evidence="1">
    <location>
        <begin position="12"/>
        <end position="147"/>
    </location>
</feature>
<dbReference type="Pfam" id="PF14376">
    <property type="entry name" value="Haem_bd"/>
    <property type="match status" value="1"/>
</dbReference>
<keyword evidence="3" id="KW-1185">Reference proteome</keyword>
<dbReference type="EMBL" id="CP070608">
    <property type="protein sequence ID" value="QSE95880.1"/>
    <property type="molecule type" value="Genomic_DNA"/>
</dbReference>
<evidence type="ECO:0000259" key="1">
    <source>
        <dbReference type="SMART" id="SM01235"/>
    </source>
</evidence>
<reference evidence="2" key="1">
    <citation type="submission" date="2021-02" db="EMBL/GenBank/DDBJ databases">
        <title>Fulvivirga sp. S481 isolated from sea water.</title>
        <authorList>
            <person name="Bae S.S."/>
            <person name="Baek K."/>
        </authorList>
    </citation>
    <scope>NUCLEOTIDE SEQUENCE</scope>
    <source>
        <strain evidence="2">S481</strain>
    </source>
</reference>
<dbReference type="SMART" id="SM01235">
    <property type="entry name" value="Haem_bd"/>
    <property type="match status" value="1"/>
</dbReference>
<proteinExistence type="predicted"/>
<name>A0A974WDW0_9BACT</name>
<gene>
    <name evidence="2" type="ORF">JR347_09630</name>
</gene>
<sequence length="150" mass="17533">MKTSKKILAAVAIILIVIQFFGIDKSVEASDPQMDILVYENAPTEVKDIMQRACYDCHSYETKYPWYTNVAPLSWWIGHHIEEGREHMNFAKWGEYSAERKEHKMDELIEEVEEGEMPLTSYTIAHGEARLTVEEKEALMNWAKKVMEKY</sequence>